<dbReference type="PANTHER" id="PTHR32060:SF22">
    <property type="entry name" value="CARBOXYL-TERMINAL-PROCESSING PEPTIDASE 3, CHLOROPLASTIC"/>
    <property type="match status" value="1"/>
</dbReference>
<dbReference type="PANTHER" id="PTHR32060">
    <property type="entry name" value="TAIL-SPECIFIC PROTEASE"/>
    <property type="match status" value="1"/>
</dbReference>
<comment type="caution">
    <text evidence="7">The sequence shown here is derived from an EMBL/GenBank/DDBJ whole genome shotgun (WGS) entry which is preliminary data.</text>
</comment>
<dbReference type="SMART" id="SM00245">
    <property type="entry name" value="TSPc"/>
    <property type="match status" value="1"/>
</dbReference>
<dbReference type="GO" id="GO:0008236">
    <property type="term" value="F:serine-type peptidase activity"/>
    <property type="evidence" value="ECO:0007669"/>
    <property type="project" value="UniProtKB-KW"/>
</dbReference>
<dbReference type="InterPro" id="IPR004447">
    <property type="entry name" value="Peptidase_S41A"/>
</dbReference>
<dbReference type="SUPFAM" id="SSF50156">
    <property type="entry name" value="PDZ domain-like"/>
    <property type="match status" value="1"/>
</dbReference>
<keyword evidence="2" id="KW-0645">Protease</keyword>
<dbReference type="InterPro" id="IPR029045">
    <property type="entry name" value="ClpP/crotonase-like_dom_sf"/>
</dbReference>
<dbReference type="InterPro" id="IPR041489">
    <property type="entry name" value="PDZ_6"/>
</dbReference>
<dbReference type="GO" id="GO:0006508">
    <property type="term" value="P:proteolysis"/>
    <property type="evidence" value="ECO:0007669"/>
    <property type="project" value="UniProtKB-KW"/>
</dbReference>
<feature type="region of interest" description="Disordered" evidence="5">
    <location>
        <begin position="295"/>
        <end position="316"/>
    </location>
</feature>
<evidence type="ECO:0000259" key="6">
    <source>
        <dbReference type="PROSITE" id="PS50106"/>
    </source>
</evidence>
<dbReference type="PROSITE" id="PS50106">
    <property type="entry name" value="PDZ"/>
    <property type="match status" value="1"/>
</dbReference>
<evidence type="ECO:0000313" key="8">
    <source>
        <dbReference type="Proteomes" id="UP001530377"/>
    </source>
</evidence>
<gene>
    <name evidence="7" type="ORF">ACHAXA_000683</name>
</gene>
<dbReference type="Proteomes" id="UP001530377">
    <property type="component" value="Unassembled WGS sequence"/>
</dbReference>
<dbReference type="Gene3D" id="3.90.226.10">
    <property type="entry name" value="2-enoyl-CoA Hydratase, Chain A, domain 1"/>
    <property type="match status" value="2"/>
</dbReference>
<dbReference type="AlphaFoldDB" id="A0ABD3R191"/>
<evidence type="ECO:0000256" key="3">
    <source>
        <dbReference type="ARBA" id="ARBA00022801"/>
    </source>
</evidence>
<dbReference type="EMBL" id="JALLPB020000756">
    <property type="protein sequence ID" value="KAL3806694.1"/>
    <property type="molecule type" value="Genomic_DNA"/>
</dbReference>
<sequence>MSTCRIDGEVAFVAYRQIGTCVSMGKIPLTTSPIQSPMARFSMASYSHRRDYLQPIAIKRKRRNFNASTLASLLCSATLLISTPNIDGTTCPGAAIIPFDSTALALEANVKDESSSWPSSSSELSDPLFKALADRESTRDLNKQRYWDSMQGTSDDIKAANEKLIDHAVATVSTMYYDSSGGFNFDAQEFYAKWKSFRYTARHPSHGEKMTADEFSSNVENGFATRDDAVKTLKSIISSLNDPYSKYLTREELRMELEAGNDGFLGLGALVDVSDPSRSSSSALELSSNEPISQVSSTMKVVDRASSRSRRGGLSLESSVPFKEPFAFPVLSKESTSGASGSHSKSSSIISVAQATNLPVITAIIPNSPAERAGLVVGDRIVSVGNYNFLGMSQSHVQKALQQKFQAENYFGRVDLTIATQLRSSLGIDTRNLSLNADDNIVEEKYVFENGWYQPTNSRHGVFDYMPSEKVIGYKLSHVKSLPTTLTAKSDDTIYSINSAEIFPTVVGGDAIVHYELLTPKDSIFQHMANADGSRPVGYIRLTRFSKASTAGYINAINSLEEAGAQSYIIDLRNNYGGVIQEAMVTASSLLRDPHYVLCYTLNSKGGFKPQENMEYILDTKYPGYLLSSESKTVSRDQVRREHPEYLDDGGWSSPTSYASLNELRMTRGIKPAYVAHVASNGGVSDRKDEETQLKRPAAFLDRNEIDVEKLMEIVAKNSQKKLVILINEGTASAAEVFASSLHDNGRATLVGTKTFGKGLIQHTFPMPDGGGLRLTVAEYLTPSLQHVTKVGGARYGSGVKPDVQCESRHGIPQIVGADLCVGVALDVLEAEGG</sequence>
<dbReference type="Gene3D" id="2.30.42.10">
    <property type="match status" value="1"/>
</dbReference>
<keyword evidence="4" id="KW-0720">Serine protease</keyword>
<dbReference type="InterPro" id="IPR036034">
    <property type="entry name" value="PDZ_sf"/>
</dbReference>
<protein>
    <recommendedName>
        <fullName evidence="6">PDZ domain-containing protein</fullName>
    </recommendedName>
</protein>
<proteinExistence type="inferred from homology"/>
<organism evidence="7 8">
    <name type="scientific">Cyclostephanos tholiformis</name>
    <dbReference type="NCBI Taxonomy" id="382380"/>
    <lineage>
        <taxon>Eukaryota</taxon>
        <taxon>Sar</taxon>
        <taxon>Stramenopiles</taxon>
        <taxon>Ochrophyta</taxon>
        <taxon>Bacillariophyta</taxon>
        <taxon>Coscinodiscophyceae</taxon>
        <taxon>Thalassiosirophycidae</taxon>
        <taxon>Stephanodiscales</taxon>
        <taxon>Stephanodiscaceae</taxon>
        <taxon>Cyclostephanos</taxon>
    </lineage>
</organism>
<dbReference type="SUPFAM" id="SSF52096">
    <property type="entry name" value="ClpP/crotonase"/>
    <property type="match status" value="1"/>
</dbReference>
<dbReference type="CDD" id="cd07560">
    <property type="entry name" value="Peptidase_S41_CPP"/>
    <property type="match status" value="1"/>
</dbReference>
<dbReference type="Pfam" id="PF17820">
    <property type="entry name" value="PDZ_6"/>
    <property type="match status" value="1"/>
</dbReference>
<keyword evidence="3" id="KW-0378">Hydrolase</keyword>
<dbReference type="Gene3D" id="3.30.750.44">
    <property type="match status" value="2"/>
</dbReference>
<evidence type="ECO:0000256" key="2">
    <source>
        <dbReference type="ARBA" id="ARBA00022670"/>
    </source>
</evidence>
<feature type="domain" description="PDZ" evidence="6">
    <location>
        <begin position="360"/>
        <end position="403"/>
    </location>
</feature>
<dbReference type="Pfam" id="PF03572">
    <property type="entry name" value="Peptidase_S41"/>
    <property type="match status" value="1"/>
</dbReference>
<dbReference type="InterPro" id="IPR001478">
    <property type="entry name" value="PDZ"/>
</dbReference>
<evidence type="ECO:0000256" key="4">
    <source>
        <dbReference type="ARBA" id="ARBA00022825"/>
    </source>
</evidence>
<evidence type="ECO:0000313" key="7">
    <source>
        <dbReference type="EMBL" id="KAL3806694.1"/>
    </source>
</evidence>
<accession>A0ABD3R191</accession>
<name>A0ABD3R191_9STRA</name>
<evidence type="ECO:0000256" key="1">
    <source>
        <dbReference type="ARBA" id="ARBA00009179"/>
    </source>
</evidence>
<reference evidence="7 8" key="1">
    <citation type="submission" date="2024-10" db="EMBL/GenBank/DDBJ databases">
        <title>Updated reference genomes for cyclostephanoid diatoms.</title>
        <authorList>
            <person name="Roberts W.R."/>
            <person name="Alverson A.J."/>
        </authorList>
    </citation>
    <scope>NUCLEOTIDE SEQUENCE [LARGE SCALE GENOMIC DNA]</scope>
    <source>
        <strain evidence="7 8">AJA228-03</strain>
    </source>
</reference>
<dbReference type="SMART" id="SM00228">
    <property type="entry name" value="PDZ"/>
    <property type="match status" value="1"/>
</dbReference>
<comment type="similarity">
    <text evidence="1">Belongs to the peptidase S41A family.</text>
</comment>
<evidence type="ECO:0000256" key="5">
    <source>
        <dbReference type="SAM" id="MobiDB-lite"/>
    </source>
</evidence>
<keyword evidence="8" id="KW-1185">Reference proteome</keyword>
<dbReference type="InterPro" id="IPR005151">
    <property type="entry name" value="Tail-specific_protease"/>
</dbReference>